<comment type="caution">
    <text evidence="1">The sequence shown here is derived from an EMBL/GenBank/DDBJ whole genome shotgun (WGS) entry which is preliminary data.</text>
</comment>
<gene>
    <name evidence="1" type="ORF">BLNAU_3345</name>
</gene>
<keyword evidence="2" id="KW-1185">Reference proteome</keyword>
<dbReference type="EMBL" id="JARBJD010000015">
    <property type="protein sequence ID" value="KAK2961547.1"/>
    <property type="molecule type" value="Genomic_DNA"/>
</dbReference>
<dbReference type="Proteomes" id="UP001281761">
    <property type="component" value="Unassembled WGS sequence"/>
</dbReference>
<reference evidence="1 2" key="1">
    <citation type="journal article" date="2022" name="bioRxiv">
        <title>Genomics of Preaxostyla Flagellates Illuminates Evolutionary Transitions and the Path Towards Mitochondrial Loss.</title>
        <authorList>
            <person name="Novak L.V.F."/>
            <person name="Treitli S.C."/>
            <person name="Pyrih J."/>
            <person name="Halakuc P."/>
            <person name="Pipaliya S.V."/>
            <person name="Vacek V."/>
            <person name="Brzon O."/>
            <person name="Soukal P."/>
            <person name="Eme L."/>
            <person name="Dacks J.B."/>
            <person name="Karnkowska A."/>
            <person name="Elias M."/>
            <person name="Hampl V."/>
        </authorList>
    </citation>
    <scope>NUCLEOTIDE SEQUENCE [LARGE SCALE GENOMIC DNA]</scope>
    <source>
        <strain evidence="1">NAU3</strain>
        <tissue evidence="1">Gut</tissue>
    </source>
</reference>
<protein>
    <submittedName>
        <fullName evidence="1">Uncharacterized protein</fullName>
    </submittedName>
</protein>
<accession>A0ABQ9YCQ0</accession>
<evidence type="ECO:0000313" key="2">
    <source>
        <dbReference type="Proteomes" id="UP001281761"/>
    </source>
</evidence>
<sequence length="260" mass="28480">MTTNPNTPEESSSRVQDDPEFVKLGPYLTENVVVELIPESGRMELELKVKIPIASQKYEVTIENEVKKTEMKGEVEFVDGKCTLTSPSASFNLDYSTTYKITSIVGIVPSSSSSSSTLSNDLTFPLAAWAFNLDSKPSFTTPTPPTLFGAKAHLVSTDQPLAYITLVLTKEVIGSFEIVVEEAGKDVAITVEFEEYSLMGDSSSFVVVGEDRLLMHNTTYTIKSMTQSPGTGSPFVWMNETVTFHIPSSVVKTDFPVYKA</sequence>
<proteinExistence type="predicted"/>
<evidence type="ECO:0000313" key="1">
    <source>
        <dbReference type="EMBL" id="KAK2961547.1"/>
    </source>
</evidence>
<name>A0ABQ9YCQ0_9EUKA</name>
<organism evidence="1 2">
    <name type="scientific">Blattamonas nauphoetae</name>
    <dbReference type="NCBI Taxonomy" id="2049346"/>
    <lineage>
        <taxon>Eukaryota</taxon>
        <taxon>Metamonada</taxon>
        <taxon>Preaxostyla</taxon>
        <taxon>Oxymonadida</taxon>
        <taxon>Blattamonas</taxon>
    </lineage>
</organism>